<evidence type="ECO:0000313" key="2">
    <source>
        <dbReference type="EMBL" id="PIK48075.1"/>
    </source>
</evidence>
<reference evidence="2 3" key="1">
    <citation type="journal article" date="2017" name="PLoS Biol.">
        <title>The sea cucumber genome provides insights into morphological evolution and visceral regeneration.</title>
        <authorList>
            <person name="Zhang X."/>
            <person name="Sun L."/>
            <person name="Yuan J."/>
            <person name="Sun Y."/>
            <person name="Gao Y."/>
            <person name="Zhang L."/>
            <person name="Li S."/>
            <person name="Dai H."/>
            <person name="Hamel J.F."/>
            <person name="Liu C."/>
            <person name="Yu Y."/>
            <person name="Liu S."/>
            <person name="Lin W."/>
            <person name="Guo K."/>
            <person name="Jin S."/>
            <person name="Xu P."/>
            <person name="Storey K.B."/>
            <person name="Huan P."/>
            <person name="Zhang T."/>
            <person name="Zhou Y."/>
            <person name="Zhang J."/>
            <person name="Lin C."/>
            <person name="Li X."/>
            <person name="Xing L."/>
            <person name="Huo D."/>
            <person name="Sun M."/>
            <person name="Wang L."/>
            <person name="Mercier A."/>
            <person name="Li F."/>
            <person name="Yang H."/>
            <person name="Xiang J."/>
        </authorList>
    </citation>
    <scope>NUCLEOTIDE SEQUENCE [LARGE SCALE GENOMIC DNA]</scope>
    <source>
        <strain evidence="2">Shaxun</strain>
        <tissue evidence="2">Muscle</tissue>
    </source>
</reference>
<feature type="compositionally biased region" description="Low complexity" evidence="1">
    <location>
        <begin position="134"/>
        <end position="153"/>
    </location>
</feature>
<gene>
    <name evidence="2" type="ORF">BSL78_15045</name>
</gene>
<dbReference type="EMBL" id="MRZV01000541">
    <property type="protein sequence ID" value="PIK48075.1"/>
    <property type="molecule type" value="Genomic_DNA"/>
</dbReference>
<keyword evidence="3" id="KW-1185">Reference proteome</keyword>
<feature type="compositionally biased region" description="Low complexity" evidence="1">
    <location>
        <begin position="421"/>
        <end position="430"/>
    </location>
</feature>
<name>A0A2G8KJD1_STIJA</name>
<dbReference type="AlphaFoldDB" id="A0A2G8KJD1"/>
<feature type="compositionally biased region" description="Basic and acidic residues" evidence="1">
    <location>
        <begin position="260"/>
        <end position="280"/>
    </location>
</feature>
<feature type="compositionally biased region" description="Polar residues" evidence="1">
    <location>
        <begin position="349"/>
        <end position="366"/>
    </location>
</feature>
<feature type="compositionally biased region" description="Low complexity" evidence="1">
    <location>
        <begin position="515"/>
        <end position="533"/>
    </location>
</feature>
<feature type="region of interest" description="Disordered" evidence="1">
    <location>
        <begin position="314"/>
        <end position="483"/>
    </location>
</feature>
<feature type="compositionally biased region" description="Basic and acidic residues" evidence="1">
    <location>
        <begin position="77"/>
        <end position="98"/>
    </location>
</feature>
<protein>
    <submittedName>
        <fullName evidence="2">Uncharacterized protein</fullName>
    </submittedName>
</protein>
<organism evidence="2 3">
    <name type="scientific">Stichopus japonicus</name>
    <name type="common">Sea cucumber</name>
    <dbReference type="NCBI Taxonomy" id="307972"/>
    <lineage>
        <taxon>Eukaryota</taxon>
        <taxon>Metazoa</taxon>
        <taxon>Echinodermata</taxon>
        <taxon>Eleutherozoa</taxon>
        <taxon>Echinozoa</taxon>
        <taxon>Holothuroidea</taxon>
        <taxon>Aspidochirotacea</taxon>
        <taxon>Aspidochirotida</taxon>
        <taxon>Stichopodidae</taxon>
        <taxon>Apostichopus</taxon>
    </lineage>
</organism>
<evidence type="ECO:0000313" key="3">
    <source>
        <dbReference type="Proteomes" id="UP000230750"/>
    </source>
</evidence>
<feature type="compositionally biased region" description="Low complexity" evidence="1">
    <location>
        <begin position="27"/>
        <end position="55"/>
    </location>
</feature>
<feature type="region of interest" description="Disordered" evidence="1">
    <location>
        <begin position="25"/>
        <end position="103"/>
    </location>
</feature>
<feature type="region of interest" description="Disordered" evidence="1">
    <location>
        <begin position="502"/>
        <end position="577"/>
    </location>
</feature>
<accession>A0A2G8KJD1</accession>
<dbReference type="Proteomes" id="UP000230750">
    <property type="component" value="Unassembled WGS sequence"/>
</dbReference>
<evidence type="ECO:0000256" key="1">
    <source>
        <dbReference type="SAM" id="MobiDB-lite"/>
    </source>
</evidence>
<feature type="compositionally biased region" description="Polar residues" evidence="1">
    <location>
        <begin position="376"/>
        <end position="397"/>
    </location>
</feature>
<comment type="caution">
    <text evidence="2">The sequence shown here is derived from an EMBL/GenBank/DDBJ whole genome shotgun (WGS) entry which is preliminary data.</text>
</comment>
<feature type="compositionally biased region" description="Basic and acidic residues" evidence="1">
    <location>
        <begin position="504"/>
        <end position="514"/>
    </location>
</feature>
<feature type="compositionally biased region" description="Polar residues" evidence="1">
    <location>
        <begin position="435"/>
        <end position="444"/>
    </location>
</feature>
<sequence>MADSPRRSKTPKKKSWYALVPEQVELSPSRSCSPSSSRSSRSASPALSSASKSQSILEYSSPSQVPTLEEGPLSESQARDVVDTKEKCISASKSEEIRPSGSLVSEYFDARQSQSVLDVTGGISRESFPFDEGALTQESSSSLELPLETSASEGSQVGDQAGSEEEDKCSKRKTDVDGDEEEKLTVVSRGESQQGEEGIPLPSIESIAEVSEIASGSSSADREVKENEQTPGYHPEQPHVSDEDAQRQEKVLSSQQDSEPELRDESILPTHGVEEMHELEENPDETDPNVDTLDEKYLQVSNEMDSQVPLDLQDEPVAHSSSDVMLAATDEKLVGSSPTTVGDDVHSETVYSYQDSQNSVSGSLSGDSLPEDQRLRGSQVQLPLDLTSLQPLSQSPAAPSRSGVLLSSNQDEIDGRDKPVSASSSSSLSKHASHTATEQRTATSFIRYPPELQSRPTSGSPGARDSRLIRPSDLYGTPRGQDLEDSLARKVAQLLIESGQITIRPKEMKDDGRSKISSKSSSCSGSPDSIDGSLTPSSQKDFPEGRDIYERRDSLNGERTPPGRSHRHRVLALAQIR</sequence>
<feature type="compositionally biased region" description="Polar residues" evidence="1">
    <location>
        <begin position="56"/>
        <end position="66"/>
    </location>
</feature>
<feature type="compositionally biased region" description="Basic and acidic residues" evidence="1">
    <location>
        <begin position="541"/>
        <end position="556"/>
    </location>
</feature>
<feature type="compositionally biased region" description="Basic and acidic residues" evidence="1">
    <location>
        <begin position="236"/>
        <end position="250"/>
    </location>
</feature>
<proteinExistence type="predicted"/>
<feature type="region of interest" description="Disordered" evidence="1">
    <location>
        <begin position="124"/>
        <end position="292"/>
    </location>
</feature>